<reference evidence="1" key="1">
    <citation type="journal article" date="2014" name="Genome Announc.">
        <title>Draft Genome Sequence of Clostridium straminisolvens Strain JCM 21531T, Isolated from a Cellulose-Degrading Bacterial Community.</title>
        <authorList>
            <person name="Yuki M."/>
            <person name="Oshima K."/>
            <person name="Suda W."/>
            <person name="Sakamoto M."/>
            <person name="Kitamura K."/>
            <person name="Iida T."/>
            <person name="Hattori M."/>
            <person name="Ohkuma M."/>
        </authorList>
    </citation>
    <scope>NUCLEOTIDE SEQUENCE [LARGE SCALE GENOMIC DNA]</scope>
    <source>
        <strain evidence="1">JCM 21531</strain>
    </source>
</reference>
<sequence>MWGYEMLGVDTRGIDEILLEMGVLKIIDLKKGLGYSKGKQ</sequence>
<comment type="caution">
    <text evidence="1">The sequence shown here is derived from an EMBL/GenBank/DDBJ whole genome shotgun (WGS) entry which is preliminary data.</text>
</comment>
<protein>
    <submittedName>
        <fullName evidence="1">ATPase PilB</fullName>
    </submittedName>
</protein>
<dbReference type="Proteomes" id="UP000019109">
    <property type="component" value="Unassembled WGS sequence"/>
</dbReference>
<dbReference type="EMBL" id="BAVR01000013">
    <property type="protein sequence ID" value="GAE88015.1"/>
    <property type="molecule type" value="Genomic_DNA"/>
</dbReference>
<name>W4V3J7_9FIRM</name>
<proteinExistence type="predicted"/>
<gene>
    <name evidence="1" type="ORF">JCM21531_1430</name>
</gene>
<accession>W4V3J7</accession>
<evidence type="ECO:0000313" key="1">
    <source>
        <dbReference type="EMBL" id="GAE88015.1"/>
    </source>
</evidence>
<organism evidence="1 2">
    <name type="scientific">Acetivibrio straminisolvens JCM 21531</name>
    <dbReference type="NCBI Taxonomy" id="1294263"/>
    <lineage>
        <taxon>Bacteria</taxon>
        <taxon>Bacillati</taxon>
        <taxon>Bacillota</taxon>
        <taxon>Clostridia</taxon>
        <taxon>Eubacteriales</taxon>
        <taxon>Oscillospiraceae</taxon>
        <taxon>Acetivibrio</taxon>
    </lineage>
</organism>
<evidence type="ECO:0000313" key="2">
    <source>
        <dbReference type="Proteomes" id="UP000019109"/>
    </source>
</evidence>
<dbReference type="STRING" id="1294263.JCM21531_1430"/>
<keyword evidence="2" id="KW-1185">Reference proteome</keyword>
<dbReference type="AlphaFoldDB" id="W4V3J7"/>